<dbReference type="RefSeq" id="WP_344058863.1">
    <property type="nucleotide sequence ID" value="NZ_BAAAPU010000003.1"/>
</dbReference>
<evidence type="ECO:0000313" key="4">
    <source>
        <dbReference type="EMBL" id="GAA1971410.1"/>
    </source>
</evidence>
<dbReference type="SMART" id="SM00421">
    <property type="entry name" value="HTH_LUXR"/>
    <property type="match status" value="1"/>
</dbReference>
<dbReference type="InterPro" id="IPR003593">
    <property type="entry name" value="AAA+_ATPase"/>
</dbReference>
<evidence type="ECO:0000256" key="1">
    <source>
        <dbReference type="ARBA" id="ARBA00022741"/>
    </source>
</evidence>
<keyword evidence="1" id="KW-0547">Nucleotide-binding</keyword>
<dbReference type="SMART" id="SM00382">
    <property type="entry name" value="AAA"/>
    <property type="match status" value="1"/>
</dbReference>
<dbReference type="InterPro" id="IPR016032">
    <property type="entry name" value="Sig_transdc_resp-reg_C-effctor"/>
</dbReference>
<name>A0ABN2RM32_9MICO</name>
<feature type="domain" description="HTH luxR-type" evidence="3">
    <location>
        <begin position="856"/>
        <end position="925"/>
    </location>
</feature>
<dbReference type="CDD" id="cd06170">
    <property type="entry name" value="LuxR_C_like"/>
    <property type="match status" value="1"/>
</dbReference>
<dbReference type="Proteomes" id="UP001500013">
    <property type="component" value="Unassembled WGS sequence"/>
</dbReference>
<evidence type="ECO:0000313" key="5">
    <source>
        <dbReference type="Proteomes" id="UP001500013"/>
    </source>
</evidence>
<accession>A0ABN2RM32</accession>
<dbReference type="SUPFAM" id="SSF46894">
    <property type="entry name" value="C-terminal effector domain of the bipartite response regulators"/>
    <property type="match status" value="1"/>
</dbReference>
<dbReference type="SUPFAM" id="SSF52540">
    <property type="entry name" value="P-loop containing nucleoside triphosphate hydrolases"/>
    <property type="match status" value="1"/>
</dbReference>
<dbReference type="PROSITE" id="PS50043">
    <property type="entry name" value="HTH_LUXR_2"/>
    <property type="match status" value="1"/>
</dbReference>
<sequence length="931" mass="99881">MSPRPPRLTGRADELTLLRDFVAYLQQSGAAILLTGPPGVGKTAMLSAAADLAAEAMVPVHGVTATEFNTPDPFTSLGTLLTPLRGAIGELPPNAQEALEVALRLREGPPARREVLAAATLTLLQKACQGGPLLLLIDDAHWLDPASAEVIAFVARRLRGSRVGVLATVRAGTHGPLLLAGLPDRQLRPLDRAHADALLQVRFPQLATPVKARIVEEADGLPLALLEMPMALTAAQRSGNAPLPARMPVANRLTRLFGDRIEQLPKHARAQLLLAAVAGADDHLSTIQAASLDPHVRGVIAAEAAELVRVRDLPARVQFVHPLVRATVVHQAAPQQLRAAHLALAGVYPTESAAHAWHLADAATGPHETVASMLEALAVRTLATGGVQAAMTALQRAAELSPDRTQRAKREIQAAFVGANVTGDLQRAAELLADATRLEPALTGSLAATVTASYLLLNGQCEVDAAHHLLVRAIENHPGNSDPSDPHLIDALHSLMIMNSFGGRETLWEPFRRALSRLGENVPADVDLCHRMFGDPVGHAAHGMDQLDAALAGLADELDPIRVTRLALAGLYTDRLDRCRPTLRRLINDGRQGEGVALAIHALISSCIDDWLTGQWDEALDLAAEGSAFGDTHGYRRYRVILAGYMERLVQVCRGDLDDRLQAVDEMADWGSERGAGMCTTFAAHLQTLHAIAQEDFEAAYGHVTAASPPGDLGRYAPHRLWMLYDVVEAAVKTGRRGAAAAHVAAMREAELPKVSARLAMLTAGSAALAAPDPQDASALFAEALADPATTRWPFDRARIQLGFGERLRHEHRLPEARRHLHAAHAGFQQLRAHPWLRRTERELRVTGQPTLPSTSEVDAQPLTPQERQVAELAASGLTNREIGERLFLSHRSIGAILYRVFPKLGVTSRAALRGALDARAARMGPPSSRS</sequence>
<dbReference type="InterPro" id="IPR036388">
    <property type="entry name" value="WH-like_DNA-bd_sf"/>
</dbReference>
<dbReference type="PROSITE" id="PS00622">
    <property type="entry name" value="HTH_LUXR_1"/>
    <property type="match status" value="1"/>
</dbReference>
<dbReference type="Gene3D" id="1.10.10.10">
    <property type="entry name" value="Winged helix-like DNA-binding domain superfamily/Winged helix DNA-binding domain"/>
    <property type="match status" value="1"/>
</dbReference>
<dbReference type="Pfam" id="PF13191">
    <property type="entry name" value="AAA_16"/>
    <property type="match status" value="1"/>
</dbReference>
<keyword evidence="5" id="KW-1185">Reference proteome</keyword>
<gene>
    <name evidence="4" type="ORF">GCM10009817_09240</name>
</gene>
<dbReference type="Gene3D" id="3.40.50.300">
    <property type="entry name" value="P-loop containing nucleotide triphosphate hydrolases"/>
    <property type="match status" value="1"/>
</dbReference>
<dbReference type="InterPro" id="IPR041664">
    <property type="entry name" value="AAA_16"/>
</dbReference>
<protein>
    <submittedName>
        <fullName evidence="4">LuxR family transcriptional regulator</fullName>
    </submittedName>
</protein>
<dbReference type="EMBL" id="BAAAPU010000003">
    <property type="protein sequence ID" value="GAA1971410.1"/>
    <property type="molecule type" value="Genomic_DNA"/>
</dbReference>
<proteinExistence type="predicted"/>
<comment type="caution">
    <text evidence="4">The sequence shown here is derived from an EMBL/GenBank/DDBJ whole genome shotgun (WGS) entry which is preliminary data.</text>
</comment>
<dbReference type="InterPro" id="IPR000792">
    <property type="entry name" value="Tscrpt_reg_LuxR_C"/>
</dbReference>
<reference evidence="4 5" key="1">
    <citation type="journal article" date="2019" name="Int. J. Syst. Evol. Microbiol.">
        <title>The Global Catalogue of Microorganisms (GCM) 10K type strain sequencing project: providing services to taxonomists for standard genome sequencing and annotation.</title>
        <authorList>
            <consortium name="The Broad Institute Genomics Platform"/>
            <consortium name="The Broad Institute Genome Sequencing Center for Infectious Disease"/>
            <person name="Wu L."/>
            <person name="Ma J."/>
        </authorList>
    </citation>
    <scope>NUCLEOTIDE SEQUENCE [LARGE SCALE GENOMIC DNA]</scope>
    <source>
        <strain evidence="4 5">JCM 15628</strain>
    </source>
</reference>
<dbReference type="Pfam" id="PF00196">
    <property type="entry name" value="GerE"/>
    <property type="match status" value="1"/>
</dbReference>
<evidence type="ECO:0000259" key="3">
    <source>
        <dbReference type="PROSITE" id="PS50043"/>
    </source>
</evidence>
<evidence type="ECO:0000256" key="2">
    <source>
        <dbReference type="ARBA" id="ARBA00022840"/>
    </source>
</evidence>
<dbReference type="InterPro" id="IPR027417">
    <property type="entry name" value="P-loop_NTPase"/>
</dbReference>
<dbReference type="PRINTS" id="PR00038">
    <property type="entry name" value="HTHLUXR"/>
</dbReference>
<keyword evidence="2" id="KW-0067">ATP-binding</keyword>
<organism evidence="4 5">
    <name type="scientific">Terrabacter lapilli</name>
    <dbReference type="NCBI Taxonomy" id="436231"/>
    <lineage>
        <taxon>Bacteria</taxon>
        <taxon>Bacillati</taxon>
        <taxon>Actinomycetota</taxon>
        <taxon>Actinomycetes</taxon>
        <taxon>Micrococcales</taxon>
        <taxon>Intrasporangiaceae</taxon>
        <taxon>Terrabacter</taxon>
    </lineage>
</organism>
<dbReference type="PANTHER" id="PTHR16305:SF35">
    <property type="entry name" value="TRANSCRIPTIONAL ACTIVATOR DOMAIN"/>
    <property type="match status" value="1"/>
</dbReference>
<dbReference type="PANTHER" id="PTHR16305">
    <property type="entry name" value="TESTICULAR SOLUBLE ADENYLYL CYCLASE"/>
    <property type="match status" value="1"/>
</dbReference>